<dbReference type="AlphaFoldDB" id="A0A1J1HYQ0"/>
<protein>
    <submittedName>
        <fullName evidence="1">CLUMA_CG006776, isoform A</fullName>
    </submittedName>
</protein>
<accession>A0A1J1HYQ0</accession>
<name>A0A1J1HYQ0_9DIPT</name>
<organism evidence="1 2">
    <name type="scientific">Clunio marinus</name>
    <dbReference type="NCBI Taxonomy" id="568069"/>
    <lineage>
        <taxon>Eukaryota</taxon>
        <taxon>Metazoa</taxon>
        <taxon>Ecdysozoa</taxon>
        <taxon>Arthropoda</taxon>
        <taxon>Hexapoda</taxon>
        <taxon>Insecta</taxon>
        <taxon>Pterygota</taxon>
        <taxon>Neoptera</taxon>
        <taxon>Endopterygota</taxon>
        <taxon>Diptera</taxon>
        <taxon>Nematocera</taxon>
        <taxon>Chironomoidea</taxon>
        <taxon>Chironomidae</taxon>
        <taxon>Clunio</taxon>
    </lineage>
</organism>
<dbReference type="EMBL" id="CVRI01000037">
    <property type="protein sequence ID" value="CRK93232.1"/>
    <property type="molecule type" value="Genomic_DNA"/>
</dbReference>
<keyword evidence="2" id="KW-1185">Reference proteome</keyword>
<dbReference type="Proteomes" id="UP000183832">
    <property type="component" value="Unassembled WGS sequence"/>
</dbReference>
<evidence type="ECO:0000313" key="2">
    <source>
        <dbReference type="Proteomes" id="UP000183832"/>
    </source>
</evidence>
<sequence>MNHFQSYQSVNKYPSGYQYPSAPEVVNPFGIDDQIPFNDNVYGLKYGMTGPSAMEAPNYHGHAATWPKEGKLKGAAVSALTLLAFLFFLNLLQSCLKEHLETVSPTVMVMSAGQRGIVVSRNDDVENDEIQNDEIPRPYNKLGNVDLEDDIYYDENNSKMPWESDEYLSYPYSIHAIPKTTSTTTTPTSRRRKKKLLITKIGNEREKALKFCTA</sequence>
<evidence type="ECO:0000313" key="1">
    <source>
        <dbReference type="EMBL" id="CRK93232.1"/>
    </source>
</evidence>
<dbReference type="OrthoDB" id="6783691at2759"/>
<reference evidence="1 2" key="1">
    <citation type="submission" date="2015-04" db="EMBL/GenBank/DDBJ databases">
        <authorList>
            <person name="Syromyatnikov M.Y."/>
            <person name="Popov V.N."/>
        </authorList>
    </citation>
    <scope>NUCLEOTIDE SEQUENCE [LARGE SCALE GENOMIC DNA]</scope>
</reference>
<proteinExistence type="predicted"/>
<gene>
    <name evidence="1" type="ORF">CLUMA_CG006776</name>
</gene>